<evidence type="ECO:0000313" key="4">
    <source>
        <dbReference type="EMBL" id="KAF2840436.1"/>
    </source>
</evidence>
<dbReference type="Pfam" id="PF13279">
    <property type="entry name" value="4HBT_2"/>
    <property type="match status" value="1"/>
</dbReference>
<evidence type="ECO:0000256" key="3">
    <source>
        <dbReference type="SAM" id="Phobius"/>
    </source>
</evidence>
<feature type="transmembrane region" description="Helical" evidence="3">
    <location>
        <begin position="45"/>
        <end position="65"/>
    </location>
</feature>
<keyword evidence="3" id="KW-1133">Transmembrane helix</keyword>
<dbReference type="InterPro" id="IPR029069">
    <property type="entry name" value="HotDog_dom_sf"/>
</dbReference>
<accession>A0A9P4SCZ2</accession>
<dbReference type="InterPro" id="IPR051490">
    <property type="entry name" value="THEM6_lcsJ_thioesterase"/>
</dbReference>
<feature type="region of interest" description="Disordered" evidence="2">
    <location>
        <begin position="256"/>
        <end position="275"/>
    </location>
</feature>
<protein>
    <recommendedName>
        <fullName evidence="6">Capsule polysaccharide biosynthesis protein</fullName>
    </recommendedName>
</protein>
<name>A0A9P4SCZ2_9PEZI</name>
<gene>
    <name evidence="4" type="ORF">M501DRAFT_1015489</name>
</gene>
<evidence type="ECO:0008006" key="6">
    <source>
        <dbReference type="Google" id="ProtNLM"/>
    </source>
</evidence>
<evidence type="ECO:0000313" key="5">
    <source>
        <dbReference type="Proteomes" id="UP000799429"/>
    </source>
</evidence>
<sequence length="325" mass="36435">MSVIQRGPILASISGFGASLLALTSSPRFRDSISRFLGVSKSERIWRMLALLFAILNFKNLPFVWHFRILRSFLYHLYLQPTPLPPRGLFTPIITTTRAPLLETDYNLHKSNSTYFSDADVSRSHLMTALLRPGIKKSGLTHNIILGGVTASFRKEIAPYRPYELWTRVLTWDRKWIYTVTFFVAPSPPAAKTPSVMQPWRSTQVSAAEDGSVEAGKKDPDPPTVFATTVAKYVVKRGRLTIPPEQVWRDCGLLPPVPDSPAMPAPSDPSTDPDPDVWTWETMEAERLRGLKFAEAWSQLDGLEGEFAPGKGQEEVMGEFADLLF</sequence>
<keyword evidence="3" id="KW-0472">Membrane</keyword>
<dbReference type="EMBL" id="MU006093">
    <property type="protein sequence ID" value="KAF2840436.1"/>
    <property type="molecule type" value="Genomic_DNA"/>
</dbReference>
<comment type="similarity">
    <text evidence="1">Belongs to the lcsJ thioesterase family.</text>
</comment>
<reference evidence="4" key="1">
    <citation type="journal article" date="2020" name="Stud. Mycol.">
        <title>101 Dothideomycetes genomes: a test case for predicting lifestyles and emergence of pathogens.</title>
        <authorList>
            <person name="Haridas S."/>
            <person name="Albert R."/>
            <person name="Binder M."/>
            <person name="Bloem J."/>
            <person name="Labutti K."/>
            <person name="Salamov A."/>
            <person name="Andreopoulos B."/>
            <person name="Baker S."/>
            <person name="Barry K."/>
            <person name="Bills G."/>
            <person name="Bluhm B."/>
            <person name="Cannon C."/>
            <person name="Castanera R."/>
            <person name="Culley D."/>
            <person name="Daum C."/>
            <person name="Ezra D."/>
            <person name="Gonzalez J."/>
            <person name="Henrissat B."/>
            <person name="Kuo A."/>
            <person name="Liang C."/>
            <person name="Lipzen A."/>
            <person name="Lutzoni F."/>
            <person name="Magnuson J."/>
            <person name="Mondo S."/>
            <person name="Nolan M."/>
            <person name="Ohm R."/>
            <person name="Pangilinan J."/>
            <person name="Park H.-J."/>
            <person name="Ramirez L."/>
            <person name="Alfaro M."/>
            <person name="Sun H."/>
            <person name="Tritt A."/>
            <person name="Yoshinaga Y."/>
            <person name="Zwiers L.-H."/>
            <person name="Turgeon B."/>
            <person name="Goodwin S."/>
            <person name="Spatafora J."/>
            <person name="Crous P."/>
            <person name="Grigoriev I."/>
        </authorList>
    </citation>
    <scope>NUCLEOTIDE SEQUENCE</scope>
    <source>
        <strain evidence="4">CBS 101060</strain>
    </source>
</reference>
<evidence type="ECO:0000256" key="1">
    <source>
        <dbReference type="ARBA" id="ARBA00038476"/>
    </source>
</evidence>
<dbReference type="SUPFAM" id="SSF54637">
    <property type="entry name" value="Thioesterase/thiol ester dehydrase-isomerase"/>
    <property type="match status" value="1"/>
</dbReference>
<dbReference type="Proteomes" id="UP000799429">
    <property type="component" value="Unassembled WGS sequence"/>
</dbReference>
<feature type="compositionally biased region" description="Pro residues" evidence="2">
    <location>
        <begin position="256"/>
        <end position="267"/>
    </location>
</feature>
<dbReference type="OrthoDB" id="265761at2759"/>
<keyword evidence="3" id="KW-0812">Transmembrane</keyword>
<dbReference type="AlphaFoldDB" id="A0A9P4SCZ2"/>
<dbReference type="PANTHER" id="PTHR12475">
    <property type="match status" value="1"/>
</dbReference>
<dbReference type="PANTHER" id="PTHR12475:SF4">
    <property type="entry name" value="PROTEIN THEM6"/>
    <property type="match status" value="1"/>
</dbReference>
<proteinExistence type="inferred from homology"/>
<keyword evidence="5" id="KW-1185">Reference proteome</keyword>
<comment type="caution">
    <text evidence="4">The sequence shown here is derived from an EMBL/GenBank/DDBJ whole genome shotgun (WGS) entry which is preliminary data.</text>
</comment>
<evidence type="ECO:0000256" key="2">
    <source>
        <dbReference type="SAM" id="MobiDB-lite"/>
    </source>
</evidence>
<organism evidence="4 5">
    <name type="scientific">Patellaria atrata CBS 101060</name>
    <dbReference type="NCBI Taxonomy" id="1346257"/>
    <lineage>
        <taxon>Eukaryota</taxon>
        <taxon>Fungi</taxon>
        <taxon>Dikarya</taxon>
        <taxon>Ascomycota</taxon>
        <taxon>Pezizomycotina</taxon>
        <taxon>Dothideomycetes</taxon>
        <taxon>Dothideomycetes incertae sedis</taxon>
        <taxon>Patellariales</taxon>
        <taxon>Patellariaceae</taxon>
        <taxon>Patellaria</taxon>
    </lineage>
</organism>